<proteinExistence type="predicted"/>
<organism evidence="2 3">
    <name type="scientific">Amylocarpus encephaloides</name>
    <dbReference type="NCBI Taxonomy" id="45428"/>
    <lineage>
        <taxon>Eukaryota</taxon>
        <taxon>Fungi</taxon>
        <taxon>Dikarya</taxon>
        <taxon>Ascomycota</taxon>
        <taxon>Pezizomycotina</taxon>
        <taxon>Leotiomycetes</taxon>
        <taxon>Helotiales</taxon>
        <taxon>Helotiales incertae sedis</taxon>
        <taxon>Amylocarpus</taxon>
    </lineage>
</organism>
<dbReference type="Proteomes" id="UP000824998">
    <property type="component" value="Unassembled WGS sequence"/>
</dbReference>
<dbReference type="EMBL" id="MU251388">
    <property type="protein sequence ID" value="KAG9237328.1"/>
    <property type="molecule type" value="Genomic_DNA"/>
</dbReference>
<feature type="region of interest" description="Disordered" evidence="1">
    <location>
        <begin position="84"/>
        <end position="103"/>
    </location>
</feature>
<gene>
    <name evidence="2" type="ORF">BJ875DRAFT_520506</name>
</gene>
<evidence type="ECO:0000313" key="3">
    <source>
        <dbReference type="Proteomes" id="UP000824998"/>
    </source>
</evidence>
<sequence>MEYKVKFKKEETEEKSSMNVTKKKDRDARNLITRLENKRVERKDRREKRKIQQRRENLAVLEVDSHRQHPASAGMQEQLSPPYYGQEQSQFANSLPLSPHNRHTTPTLNDVHLAPYFNQHYPSYTYQYSGIYNPSHPDSYQFTSLPAYPTPYSNVALCSWNPPYGIFRYQPCPAPPPPFIYNGNYGHWNNSPLYAPNQTPQPIFTGGQTLICCGNGYFTYSQGVPR</sequence>
<evidence type="ECO:0000313" key="2">
    <source>
        <dbReference type="EMBL" id="KAG9237328.1"/>
    </source>
</evidence>
<name>A0A9P8C7Z8_9HELO</name>
<dbReference type="AlphaFoldDB" id="A0A9P8C7Z8"/>
<keyword evidence="3" id="KW-1185">Reference proteome</keyword>
<feature type="region of interest" description="Disordered" evidence="1">
    <location>
        <begin position="1"/>
        <end position="27"/>
    </location>
</feature>
<feature type="compositionally biased region" description="Polar residues" evidence="1">
    <location>
        <begin position="86"/>
        <end position="96"/>
    </location>
</feature>
<accession>A0A9P8C7Z8</accession>
<reference evidence="2" key="1">
    <citation type="journal article" date="2021" name="IMA Fungus">
        <title>Genomic characterization of three marine fungi, including Emericellopsis atlantica sp. nov. with signatures of a generalist lifestyle and marine biomass degradation.</title>
        <authorList>
            <person name="Hagestad O.C."/>
            <person name="Hou L."/>
            <person name="Andersen J.H."/>
            <person name="Hansen E.H."/>
            <person name="Altermark B."/>
            <person name="Li C."/>
            <person name="Kuhnert E."/>
            <person name="Cox R.J."/>
            <person name="Crous P.W."/>
            <person name="Spatafora J.W."/>
            <person name="Lail K."/>
            <person name="Amirebrahimi M."/>
            <person name="Lipzen A."/>
            <person name="Pangilinan J."/>
            <person name="Andreopoulos W."/>
            <person name="Hayes R.D."/>
            <person name="Ng V."/>
            <person name="Grigoriev I.V."/>
            <person name="Jackson S.A."/>
            <person name="Sutton T.D.S."/>
            <person name="Dobson A.D.W."/>
            <person name="Rama T."/>
        </authorList>
    </citation>
    <scope>NUCLEOTIDE SEQUENCE</scope>
    <source>
        <strain evidence="2">TRa018bII</strain>
    </source>
</reference>
<comment type="caution">
    <text evidence="2">The sequence shown here is derived from an EMBL/GenBank/DDBJ whole genome shotgun (WGS) entry which is preliminary data.</text>
</comment>
<protein>
    <submittedName>
        <fullName evidence="2">Uncharacterized protein</fullName>
    </submittedName>
</protein>
<evidence type="ECO:0000256" key="1">
    <source>
        <dbReference type="SAM" id="MobiDB-lite"/>
    </source>
</evidence>